<dbReference type="Gene3D" id="2.40.30.110">
    <property type="entry name" value="Aminomethyltransferase beta-barrel domains"/>
    <property type="match status" value="1"/>
</dbReference>
<keyword evidence="9" id="KW-1185">Reference proteome</keyword>
<evidence type="ECO:0000313" key="9">
    <source>
        <dbReference type="Proteomes" id="UP001596084"/>
    </source>
</evidence>
<dbReference type="InterPro" id="IPR006222">
    <property type="entry name" value="GCVT_N"/>
</dbReference>
<dbReference type="Pfam" id="PF01266">
    <property type="entry name" value="DAO"/>
    <property type="match status" value="1"/>
</dbReference>
<sequence>MTLPSHAEIVIVGGGIAGCSTAYHLAKMGKTNVLLLEQGKLTSGTTWHAAGLVGQMRPNRNMTQMSKYGIELYASLEAETGLATGWKQCGSVNVARTPERMKVLRKQVAMAHSFGVECHEISPQEAGDKYPIMRTDDLQGAIWLPGDGKANPADLCMSLAKGARNRGVKMVEGVEVTGVIVERGRAVGVQTAQGEVRCEVLVNCAGQWARQFGRLAGVNVPLYSAEHFYIVTGKIAGVHPMLPVMRDPDGYIYYKEEVGGLVMGGFEPQAKPWKMDTIPSTFQFELLDEDWDQFEILMTNAMHRTPCLEAAEIKMLLNGPESFTPDGNFILGEAPELRNYFVCAGFNSAGIANSGGAGRLMAEWIVGGEPSTDLWDVDIRRFGSFTGNRKALAERTGETLGLHYAMRWPRQELETARPLRTSPLYDILASKGAEFGSKNGWERANYFRPGVASSPSPSGGGQGWGPAAPTAAPIPAFPQRGKEQHQERPPYTLDAPGWLPWMIEEQKATREAVALYDQTSFSKYLLQGRDALAVLQRLCANEMDVPIGKMVYTALLNERGGFESDLTVMRQAADRFMIITGSAQTVRDYDWISRHIGEAEHAVLTDVSALYSVLSVMGPKARELLGRVSPDDLSPEALKFSWTKEIDVGFARVRAARMSYVGGPGFELYVPIEMARHVYLALMEAGQPLGLRDAGYYALDALRIEQGRRAWGAELGPDETPWEAGLAYAVKLDKPAAFMGKEALRQAQGQPLRKKLVTLVFETPDAFAWGGEAILFKGESVGEISSVGWSPLAGACVALGYVRGDSANQAHAGTPAQIELWGERVAVTLHDQWPPARR</sequence>
<dbReference type="SUPFAM" id="SSF101790">
    <property type="entry name" value="Aminomethyltransferase beta-barrel domain"/>
    <property type="match status" value="1"/>
</dbReference>
<evidence type="ECO:0000256" key="3">
    <source>
        <dbReference type="SAM" id="MobiDB-lite"/>
    </source>
</evidence>
<evidence type="ECO:0000256" key="1">
    <source>
        <dbReference type="ARBA" id="ARBA00008609"/>
    </source>
</evidence>
<dbReference type="EMBL" id="JBHSMX010000004">
    <property type="protein sequence ID" value="MFC5519827.1"/>
    <property type="molecule type" value="Genomic_DNA"/>
</dbReference>
<accession>A0ABW0Q823</accession>
<name>A0ABW0Q823_9BURK</name>
<dbReference type="InterPro" id="IPR029043">
    <property type="entry name" value="GcvT/YgfZ_C"/>
</dbReference>
<gene>
    <name evidence="8" type="ORF">ACFPP7_02685</name>
</gene>
<keyword evidence="2" id="KW-0560">Oxidoreductase</keyword>
<feature type="domain" description="FAD dependent oxidoreductase" evidence="4">
    <location>
        <begin position="9"/>
        <end position="364"/>
    </location>
</feature>
<feature type="compositionally biased region" description="Low complexity" evidence="3">
    <location>
        <begin position="465"/>
        <end position="478"/>
    </location>
</feature>
<dbReference type="Gene3D" id="3.30.9.10">
    <property type="entry name" value="D-Amino Acid Oxidase, subunit A, domain 2"/>
    <property type="match status" value="1"/>
</dbReference>
<dbReference type="InterPro" id="IPR027266">
    <property type="entry name" value="TrmE/GcvT-like"/>
</dbReference>
<dbReference type="InterPro" id="IPR013977">
    <property type="entry name" value="GcvT_C"/>
</dbReference>
<dbReference type="Gene3D" id="3.30.70.1400">
    <property type="entry name" value="Aminomethyltransferase beta-barrel domains"/>
    <property type="match status" value="1"/>
</dbReference>
<evidence type="ECO:0000259" key="6">
    <source>
        <dbReference type="Pfam" id="PF08669"/>
    </source>
</evidence>
<dbReference type="Pfam" id="PF01571">
    <property type="entry name" value="GCV_T"/>
    <property type="match status" value="1"/>
</dbReference>
<dbReference type="SUPFAM" id="SSF51905">
    <property type="entry name" value="FAD/NAD(P)-binding domain"/>
    <property type="match status" value="1"/>
</dbReference>
<dbReference type="InterPro" id="IPR006076">
    <property type="entry name" value="FAD-dep_OxRdtase"/>
</dbReference>
<reference evidence="9" key="1">
    <citation type="journal article" date="2019" name="Int. J. Syst. Evol. Microbiol.">
        <title>The Global Catalogue of Microorganisms (GCM) 10K type strain sequencing project: providing services to taxonomists for standard genome sequencing and annotation.</title>
        <authorList>
            <consortium name="The Broad Institute Genomics Platform"/>
            <consortium name="The Broad Institute Genome Sequencing Center for Infectious Disease"/>
            <person name="Wu L."/>
            <person name="Ma J."/>
        </authorList>
    </citation>
    <scope>NUCLEOTIDE SEQUENCE [LARGE SCALE GENOMIC DNA]</scope>
    <source>
        <strain evidence="9">CGMCC 4.7277</strain>
    </source>
</reference>
<feature type="region of interest" description="Disordered" evidence="3">
    <location>
        <begin position="451"/>
        <end position="490"/>
    </location>
</feature>
<organism evidence="8 9">
    <name type="scientific">Polaromonas jejuensis</name>
    <dbReference type="NCBI Taxonomy" id="457502"/>
    <lineage>
        <taxon>Bacteria</taxon>
        <taxon>Pseudomonadati</taxon>
        <taxon>Pseudomonadota</taxon>
        <taxon>Betaproteobacteria</taxon>
        <taxon>Burkholderiales</taxon>
        <taxon>Comamonadaceae</taxon>
        <taxon>Polaromonas</taxon>
    </lineage>
</organism>
<evidence type="ECO:0000259" key="4">
    <source>
        <dbReference type="Pfam" id="PF01266"/>
    </source>
</evidence>
<feature type="domain" description="Aminomethyltransferase C-terminal" evidence="6">
    <location>
        <begin position="754"/>
        <end position="830"/>
    </location>
</feature>
<dbReference type="InterPro" id="IPR028896">
    <property type="entry name" value="GcvT/YgfZ/DmdA"/>
</dbReference>
<comment type="caution">
    <text evidence="8">The sequence shown here is derived from an EMBL/GenBank/DDBJ whole genome shotgun (WGS) entry which is preliminary data.</text>
</comment>
<dbReference type="RefSeq" id="WP_377371877.1">
    <property type="nucleotide sequence ID" value="NZ_JBHSMX010000004.1"/>
</dbReference>
<evidence type="ECO:0000256" key="2">
    <source>
        <dbReference type="ARBA" id="ARBA00023002"/>
    </source>
</evidence>
<dbReference type="PANTHER" id="PTHR43757">
    <property type="entry name" value="AMINOMETHYLTRANSFERASE"/>
    <property type="match status" value="1"/>
</dbReference>
<evidence type="ECO:0000313" key="8">
    <source>
        <dbReference type="EMBL" id="MFC5519827.1"/>
    </source>
</evidence>
<feature type="domain" description="GCVT N-terminal" evidence="5">
    <location>
        <begin position="424"/>
        <end position="734"/>
    </location>
</feature>
<dbReference type="PANTHER" id="PTHR43757:SF15">
    <property type="entry name" value="PYRUVATE DEHYDROGENASE PHOSPHATASE REGULATORY SUBUNIT, MITOCHONDRIAL-LIKE"/>
    <property type="match status" value="1"/>
</dbReference>
<dbReference type="SUPFAM" id="SSF103025">
    <property type="entry name" value="Folate-binding domain"/>
    <property type="match status" value="1"/>
</dbReference>
<dbReference type="SUPFAM" id="SSF54373">
    <property type="entry name" value="FAD-linked reductases, C-terminal domain"/>
    <property type="match status" value="1"/>
</dbReference>
<evidence type="ECO:0000259" key="7">
    <source>
        <dbReference type="Pfam" id="PF16350"/>
    </source>
</evidence>
<evidence type="ECO:0000259" key="5">
    <source>
        <dbReference type="Pfam" id="PF01571"/>
    </source>
</evidence>
<dbReference type="Proteomes" id="UP001596084">
    <property type="component" value="Unassembled WGS sequence"/>
</dbReference>
<dbReference type="Pfam" id="PF08669">
    <property type="entry name" value="GCV_T_C"/>
    <property type="match status" value="1"/>
</dbReference>
<dbReference type="InterPro" id="IPR032503">
    <property type="entry name" value="FAO_M"/>
</dbReference>
<dbReference type="Pfam" id="PF16350">
    <property type="entry name" value="FAO_M"/>
    <property type="match status" value="1"/>
</dbReference>
<proteinExistence type="inferred from homology"/>
<comment type="similarity">
    <text evidence="1">Belongs to the GcvT family.</text>
</comment>
<dbReference type="Gene3D" id="3.30.1360.120">
    <property type="entry name" value="Probable tRNA modification gtpase trme, domain 1"/>
    <property type="match status" value="1"/>
</dbReference>
<dbReference type="Gene3D" id="3.50.50.60">
    <property type="entry name" value="FAD/NAD(P)-binding domain"/>
    <property type="match status" value="1"/>
</dbReference>
<protein>
    <submittedName>
        <fullName evidence="8">FAD-dependent oxidoreductase</fullName>
    </submittedName>
</protein>
<dbReference type="InterPro" id="IPR036188">
    <property type="entry name" value="FAD/NAD-bd_sf"/>
</dbReference>
<feature type="domain" description="FAD dependent oxidoreductase central" evidence="7">
    <location>
        <begin position="368"/>
        <end position="422"/>
    </location>
</feature>